<keyword evidence="2" id="KW-0472">Membrane</keyword>
<feature type="region of interest" description="Disordered" evidence="1">
    <location>
        <begin position="1"/>
        <end position="31"/>
    </location>
</feature>
<protein>
    <submittedName>
        <fullName evidence="3">Uncharacterized protein</fullName>
    </submittedName>
</protein>
<comment type="caution">
    <text evidence="3">The sequence shown here is derived from an EMBL/GenBank/DDBJ whole genome shotgun (WGS) entry which is preliminary data.</text>
</comment>
<feature type="transmembrane region" description="Helical" evidence="2">
    <location>
        <begin position="37"/>
        <end position="59"/>
    </location>
</feature>
<reference evidence="3" key="1">
    <citation type="journal article" date="2020" name="Fungal Divers.">
        <title>Resolving the Mortierellaceae phylogeny through synthesis of multi-gene phylogenetics and phylogenomics.</title>
        <authorList>
            <person name="Vandepol N."/>
            <person name="Liber J."/>
            <person name="Desiro A."/>
            <person name="Na H."/>
            <person name="Kennedy M."/>
            <person name="Barry K."/>
            <person name="Grigoriev I.V."/>
            <person name="Miller A.N."/>
            <person name="O'Donnell K."/>
            <person name="Stajich J.E."/>
            <person name="Bonito G."/>
        </authorList>
    </citation>
    <scope>NUCLEOTIDE SEQUENCE</scope>
    <source>
        <strain evidence="3">BC1065</strain>
    </source>
</reference>
<dbReference type="EMBL" id="JAAAJB010000025">
    <property type="protein sequence ID" value="KAG0269433.1"/>
    <property type="molecule type" value="Genomic_DNA"/>
</dbReference>
<keyword evidence="4" id="KW-1185">Reference proteome</keyword>
<dbReference type="Proteomes" id="UP000807716">
    <property type="component" value="Unassembled WGS sequence"/>
</dbReference>
<feature type="compositionally biased region" description="Low complexity" evidence="1">
    <location>
        <begin position="1"/>
        <end position="23"/>
    </location>
</feature>
<sequence>MSQSNVTTSSSSQAATTTHTTVTAGNKNRAPYRASRIPGHLLLATGVGHLVVGLSMPVIRNPLWEAVKAGYLNQFKGYYTRSNSLWFMFVGAQLILTSHLIDSYLFDHVKATKLVKKRKIKTTKGGLETLDTEETTEVVPVRATRSDRKIPRSVGVWFVGLGAVGAAALPISGFHLLIAQGAALLLTE</sequence>
<feature type="transmembrane region" description="Helical" evidence="2">
    <location>
        <begin position="154"/>
        <end position="178"/>
    </location>
</feature>
<name>A0A9P6QLX4_9FUNG</name>
<feature type="transmembrane region" description="Helical" evidence="2">
    <location>
        <begin position="85"/>
        <end position="106"/>
    </location>
</feature>
<evidence type="ECO:0000256" key="2">
    <source>
        <dbReference type="SAM" id="Phobius"/>
    </source>
</evidence>
<dbReference type="OrthoDB" id="2368448at2759"/>
<dbReference type="Pfam" id="PF20064">
    <property type="entry name" value="DUF6463"/>
    <property type="match status" value="2"/>
</dbReference>
<evidence type="ECO:0000256" key="1">
    <source>
        <dbReference type="SAM" id="MobiDB-lite"/>
    </source>
</evidence>
<accession>A0A9P6QLX4</accession>
<proteinExistence type="predicted"/>
<dbReference type="AlphaFoldDB" id="A0A9P6QLX4"/>
<keyword evidence="2" id="KW-0812">Transmembrane</keyword>
<evidence type="ECO:0000313" key="4">
    <source>
        <dbReference type="Proteomes" id="UP000807716"/>
    </source>
</evidence>
<evidence type="ECO:0000313" key="3">
    <source>
        <dbReference type="EMBL" id="KAG0269433.1"/>
    </source>
</evidence>
<organism evidence="3 4">
    <name type="scientific">Actinomortierella ambigua</name>
    <dbReference type="NCBI Taxonomy" id="1343610"/>
    <lineage>
        <taxon>Eukaryota</taxon>
        <taxon>Fungi</taxon>
        <taxon>Fungi incertae sedis</taxon>
        <taxon>Mucoromycota</taxon>
        <taxon>Mortierellomycotina</taxon>
        <taxon>Mortierellomycetes</taxon>
        <taxon>Mortierellales</taxon>
        <taxon>Mortierellaceae</taxon>
        <taxon>Actinomortierella</taxon>
    </lineage>
</organism>
<dbReference type="InterPro" id="IPR045590">
    <property type="entry name" value="DUF6463"/>
</dbReference>
<gene>
    <name evidence="3" type="ORF">DFQ27_003558</name>
</gene>
<keyword evidence="2" id="KW-1133">Transmembrane helix</keyword>